<keyword evidence="2" id="KW-1185">Reference proteome</keyword>
<proteinExistence type="predicted"/>
<name>A0ABS2LIM9_9CELL</name>
<evidence type="ECO:0008006" key="3">
    <source>
        <dbReference type="Google" id="ProtNLM"/>
    </source>
</evidence>
<organism evidence="1 2">
    <name type="scientific">Oerskovia jenensis</name>
    <dbReference type="NCBI Taxonomy" id="162169"/>
    <lineage>
        <taxon>Bacteria</taxon>
        <taxon>Bacillati</taxon>
        <taxon>Actinomycetota</taxon>
        <taxon>Actinomycetes</taxon>
        <taxon>Micrococcales</taxon>
        <taxon>Cellulomonadaceae</taxon>
        <taxon>Oerskovia</taxon>
    </lineage>
</organism>
<protein>
    <recommendedName>
        <fullName evidence="3">DUF3168 domain-containing protein</fullName>
    </recommendedName>
</protein>
<sequence>MTSAAELHTAALALLRAVPTIGVYDGKVPDSPPADAAGRTYPYVVVWPSAGHYPKTEAGALDATPGDELTWPGQFTVAAGEPLWVLQAAALVRKALAGKHLTPLTGPLVEDEVSVPVQVDPVVKPARFFVPMIFRTTGA</sequence>
<reference evidence="1 2" key="1">
    <citation type="submission" date="2021-01" db="EMBL/GenBank/DDBJ databases">
        <title>Sequencing the genomes of 1000 actinobacteria strains.</title>
        <authorList>
            <person name="Klenk H.-P."/>
        </authorList>
    </citation>
    <scope>NUCLEOTIDE SEQUENCE [LARGE SCALE GENOMIC DNA]</scope>
    <source>
        <strain evidence="1 2">DSM 46000</strain>
    </source>
</reference>
<evidence type="ECO:0000313" key="2">
    <source>
        <dbReference type="Proteomes" id="UP000698059"/>
    </source>
</evidence>
<evidence type="ECO:0000313" key="1">
    <source>
        <dbReference type="EMBL" id="MBM7480122.1"/>
    </source>
</evidence>
<dbReference type="RefSeq" id="WP_205307939.1">
    <property type="nucleotide sequence ID" value="NZ_BAAAVF010000007.1"/>
</dbReference>
<gene>
    <name evidence="1" type="ORF">JOD49_003042</name>
</gene>
<comment type="caution">
    <text evidence="1">The sequence shown here is derived from an EMBL/GenBank/DDBJ whole genome shotgun (WGS) entry which is preliminary data.</text>
</comment>
<accession>A0ABS2LIM9</accession>
<dbReference type="EMBL" id="JAFBBO010000001">
    <property type="protein sequence ID" value="MBM7480122.1"/>
    <property type="molecule type" value="Genomic_DNA"/>
</dbReference>
<dbReference type="Proteomes" id="UP000698059">
    <property type="component" value="Unassembled WGS sequence"/>
</dbReference>